<evidence type="ECO:0000313" key="2">
    <source>
        <dbReference type="Proteomes" id="UP001465668"/>
    </source>
</evidence>
<name>A0ABR2Y7J0_9PEZI</name>
<dbReference type="Proteomes" id="UP001465668">
    <property type="component" value="Unassembled WGS sequence"/>
</dbReference>
<gene>
    <name evidence="1" type="ORF">SCAR479_00844</name>
</gene>
<keyword evidence="2" id="KW-1185">Reference proteome</keyword>
<protein>
    <submittedName>
        <fullName evidence="1">Uncharacterized protein</fullName>
    </submittedName>
</protein>
<proteinExistence type="predicted"/>
<sequence length="51" mass="5939">MRACSICSSKERMQLRAHRHASMVYARVYVRWWITPDDAVMTDKPVQTAKG</sequence>
<organism evidence="1 2">
    <name type="scientific">Seiridium cardinale</name>
    <dbReference type="NCBI Taxonomy" id="138064"/>
    <lineage>
        <taxon>Eukaryota</taxon>
        <taxon>Fungi</taxon>
        <taxon>Dikarya</taxon>
        <taxon>Ascomycota</taxon>
        <taxon>Pezizomycotina</taxon>
        <taxon>Sordariomycetes</taxon>
        <taxon>Xylariomycetidae</taxon>
        <taxon>Amphisphaeriales</taxon>
        <taxon>Sporocadaceae</taxon>
        <taxon>Seiridium</taxon>
    </lineage>
</organism>
<comment type="caution">
    <text evidence="1">The sequence shown here is derived from an EMBL/GenBank/DDBJ whole genome shotgun (WGS) entry which is preliminary data.</text>
</comment>
<accession>A0ABR2Y7J0</accession>
<reference evidence="1 2" key="1">
    <citation type="submission" date="2024-02" db="EMBL/GenBank/DDBJ databases">
        <title>First draft genome assembly of two strains of Seiridium cardinale.</title>
        <authorList>
            <person name="Emiliani G."/>
            <person name="Scali E."/>
        </authorList>
    </citation>
    <scope>NUCLEOTIDE SEQUENCE [LARGE SCALE GENOMIC DNA]</scope>
    <source>
        <strain evidence="1 2">BM-138-000479</strain>
    </source>
</reference>
<evidence type="ECO:0000313" key="1">
    <source>
        <dbReference type="EMBL" id="KAK9782501.1"/>
    </source>
</evidence>
<dbReference type="EMBL" id="JARVKM010000002">
    <property type="protein sequence ID" value="KAK9782501.1"/>
    <property type="molecule type" value="Genomic_DNA"/>
</dbReference>